<dbReference type="PANTHER" id="PTHR10434:SF11">
    <property type="entry name" value="1-ACYL-SN-GLYCEROL-3-PHOSPHATE ACYLTRANSFERASE"/>
    <property type="match status" value="1"/>
</dbReference>
<feature type="domain" description="Phospholipid/glycerol acyltransferase" evidence="4">
    <location>
        <begin position="42"/>
        <end position="161"/>
    </location>
</feature>
<evidence type="ECO:0000259" key="4">
    <source>
        <dbReference type="SMART" id="SM00563"/>
    </source>
</evidence>
<comment type="pathway">
    <text evidence="1">Lipid metabolism.</text>
</comment>
<reference evidence="5 6" key="1">
    <citation type="submission" date="2016-07" db="EMBL/GenBank/DDBJ databases">
        <title>Genome of Pelobium manganitolerans.</title>
        <authorList>
            <person name="Wu S."/>
            <person name="Wang G."/>
        </authorList>
    </citation>
    <scope>NUCLEOTIDE SEQUENCE [LARGE SCALE GENOMIC DNA]</scope>
    <source>
        <strain evidence="5 6">YS-25</strain>
    </source>
</reference>
<dbReference type="InterPro" id="IPR002123">
    <property type="entry name" value="Plipid/glycerol_acylTrfase"/>
</dbReference>
<accession>A0A419SBR8</accession>
<dbReference type="Proteomes" id="UP000283433">
    <property type="component" value="Unassembled WGS sequence"/>
</dbReference>
<proteinExistence type="predicted"/>
<keyword evidence="3 5" id="KW-0012">Acyltransferase</keyword>
<sequence length="207" mass="24476">MIKPKSNKIIYAFFAWYIKRIIGKDFSGFHFQAIDYPKEKAILLLANHFSWWDGFILFQLNRLYFKKKFHVMVLEETSKKVRFLKYLGAFSIQKNAKSLLESLDYAGSLLNQPDNLLLIFPQGQLQSQHSKSISFQKGLFKIINASQKNFSYIFAVTLVDYFQHRKPKIHIFLQHWQAPPFASLQMIKTAYNKHYEEVLQQQSEIKV</sequence>
<evidence type="ECO:0000256" key="1">
    <source>
        <dbReference type="ARBA" id="ARBA00005189"/>
    </source>
</evidence>
<dbReference type="RefSeq" id="WP_120180028.1">
    <property type="nucleotide sequence ID" value="NZ_CBINCU010000001.1"/>
</dbReference>
<dbReference type="CDD" id="cd06551">
    <property type="entry name" value="LPLAT"/>
    <property type="match status" value="1"/>
</dbReference>
<dbReference type="PANTHER" id="PTHR10434">
    <property type="entry name" value="1-ACYL-SN-GLYCEROL-3-PHOSPHATE ACYLTRANSFERASE"/>
    <property type="match status" value="1"/>
</dbReference>
<dbReference type="SMART" id="SM00563">
    <property type="entry name" value="PlsC"/>
    <property type="match status" value="1"/>
</dbReference>
<organism evidence="5 6">
    <name type="scientific">Pelobium manganitolerans</name>
    <dbReference type="NCBI Taxonomy" id="1842495"/>
    <lineage>
        <taxon>Bacteria</taxon>
        <taxon>Pseudomonadati</taxon>
        <taxon>Bacteroidota</taxon>
        <taxon>Sphingobacteriia</taxon>
        <taxon>Sphingobacteriales</taxon>
        <taxon>Sphingobacteriaceae</taxon>
        <taxon>Pelobium</taxon>
    </lineage>
</organism>
<keyword evidence="2 5" id="KW-0808">Transferase</keyword>
<evidence type="ECO:0000256" key="3">
    <source>
        <dbReference type="ARBA" id="ARBA00023315"/>
    </source>
</evidence>
<evidence type="ECO:0000313" key="6">
    <source>
        <dbReference type="Proteomes" id="UP000283433"/>
    </source>
</evidence>
<dbReference type="Pfam" id="PF01553">
    <property type="entry name" value="Acyltransferase"/>
    <property type="match status" value="1"/>
</dbReference>
<dbReference type="GO" id="GO:0003841">
    <property type="term" value="F:1-acylglycerol-3-phosphate O-acyltransferase activity"/>
    <property type="evidence" value="ECO:0007669"/>
    <property type="project" value="TreeGrafter"/>
</dbReference>
<dbReference type="SUPFAM" id="SSF69593">
    <property type="entry name" value="Glycerol-3-phosphate (1)-acyltransferase"/>
    <property type="match status" value="1"/>
</dbReference>
<dbReference type="EMBL" id="MBTA01000001">
    <property type="protein sequence ID" value="RKD20113.1"/>
    <property type="molecule type" value="Genomic_DNA"/>
</dbReference>
<protein>
    <submittedName>
        <fullName evidence="5">Glycerol acyltransferase</fullName>
    </submittedName>
</protein>
<keyword evidence="6" id="KW-1185">Reference proteome</keyword>
<gene>
    <name evidence="5" type="ORF">BCY91_00355</name>
</gene>
<dbReference type="GO" id="GO:0006654">
    <property type="term" value="P:phosphatidic acid biosynthetic process"/>
    <property type="evidence" value="ECO:0007669"/>
    <property type="project" value="TreeGrafter"/>
</dbReference>
<dbReference type="GO" id="GO:0005886">
    <property type="term" value="C:plasma membrane"/>
    <property type="evidence" value="ECO:0007669"/>
    <property type="project" value="TreeGrafter"/>
</dbReference>
<dbReference type="AlphaFoldDB" id="A0A419SBR8"/>
<dbReference type="OrthoDB" id="152799at2"/>
<evidence type="ECO:0000256" key="2">
    <source>
        <dbReference type="ARBA" id="ARBA00022679"/>
    </source>
</evidence>
<name>A0A419SBR8_9SPHI</name>
<evidence type="ECO:0000313" key="5">
    <source>
        <dbReference type="EMBL" id="RKD20113.1"/>
    </source>
</evidence>
<comment type="caution">
    <text evidence="5">The sequence shown here is derived from an EMBL/GenBank/DDBJ whole genome shotgun (WGS) entry which is preliminary data.</text>
</comment>